<evidence type="ECO:0000256" key="1">
    <source>
        <dbReference type="ARBA" id="ARBA00000582"/>
    </source>
</evidence>
<comment type="catalytic activity">
    <reaction evidence="1">
        <text>AMP + ATP = 2 ADP</text>
        <dbReference type="Rhea" id="RHEA:12973"/>
        <dbReference type="ChEBI" id="CHEBI:30616"/>
        <dbReference type="ChEBI" id="CHEBI:456215"/>
        <dbReference type="ChEBI" id="CHEBI:456216"/>
        <dbReference type="EC" id="2.7.4.3"/>
    </reaction>
</comment>
<dbReference type="InterPro" id="IPR033690">
    <property type="entry name" value="Adenylat_kinase_CS"/>
</dbReference>
<comment type="caution">
    <text evidence="8">The sequence shown here is derived from an EMBL/GenBank/DDBJ whole genome shotgun (WGS) entry which is preliminary data.</text>
</comment>
<evidence type="ECO:0000256" key="4">
    <source>
        <dbReference type="ARBA" id="ARBA00022679"/>
    </source>
</evidence>
<dbReference type="GO" id="GO:0004017">
    <property type="term" value="F:AMP kinase activity"/>
    <property type="evidence" value="ECO:0007669"/>
    <property type="project" value="UniProtKB-EC"/>
</dbReference>
<accession>A0A8J4LVC9</accession>
<dbReference type="NCBIfam" id="TIGR01351">
    <property type="entry name" value="adk"/>
    <property type="match status" value="1"/>
</dbReference>
<name>A0A8J4LVC9_9CHLO</name>
<keyword evidence="5" id="KW-0547">Nucleotide-binding</keyword>
<evidence type="ECO:0000313" key="8">
    <source>
        <dbReference type="EMBL" id="GIM10947.1"/>
    </source>
</evidence>
<gene>
    <name evidence="8" type="ORF">Vretimale_14571</name>
</gene>
<dbReference type="Pfam" id="PF00406">
    <property type="entry name" value="ADK"/>
    <property type="match status" value="1"/>
</dbReference>
<dbReference type="GO" id="GO:0005524">
    <property type="term" value="F:ATP binding"/>
    <property type="evidence" value="ECO:0007669"/>
    <property type="project" value="InterPro"/>
</dbReference>
<evidence type="ECO:0000313" key="9">
    <source>
        <dbReference type="Proteomes" id="UP000722791"/>
    </source>
</evidence>
<keyword evidence="4 7" id="KW-0808">Transferase</keyword>
<dbReference type="Proteomes" id="UP000722791">
    <property type="component" value="Unassembled WGS sequence"/>
</dbReference>
<dbReference type="HAMAP" id="MF_00235">
    <property type="entry name" value="Adenylate_kinase_Adk"/>
    <property type="match status" value="1"/>
</dbReference>
<sequence>SIFTKPIQNICGVKVYHCQLLQPKKMLAQQRVVTRRQQGGFHTGKACVRPTRRTAIKTTATLKVMISGAPAAGKGTQCAKIIDKYNLVHISVGDILRDEVKNGTAAGKKAKDYMDRGVLVPDEVVVEMVKSRLAQDDVKKHGWLLDGYPRSASQAEAIEKEGIRPDLFLLIQVPDELLVERVVGRRLDPVTGAIYHLKYNPPPPEVIGRLQQRSDDTEDKCRVRVATHNANVGAVVGYYKDVMKEIDGTKSMDAVFEDISAALDETVTKKDPLEAYCKDQPAADECRVYE</sequence>
<dbReference type="InterPro" id="IPR006259">
    <property type="entry name" value="Adenyl_kin_sub"/>
</dbReference>
<dbReference type="PROSITE" id="PS00113">
    <property type="entry name" value="ADENYLATE_KINASE"/>
    <property type="match status" value="1"/>
</dbReference>
<dbReference type="Pfam" id="PF02672">
    <property type="entry name" value="CP12"/>
    <property type="match status" value="1"/>
</dbReference>
<evidence type="ECO:0000256" key="2">
    <source>
        <dbReference type="ARBA" id="ARBA00007220"/>
    </source>
</evidence>
<feature type="non-terminal residue" evidence="8">
    <location>
        <position position="290"/>
    </location>
</feature>
<organism evidence="8 9">
    <name type="scientific">Volvox reticuliferus</name>
    <dbReference type="NCBI Taxonomy" id="1737510"/>
    <lineage>
        <taxon>Eukaryota</taxon>
        <taxon>Viridiplantae</taxon>
        <taxon>Chlorophyta</taxon>
        <taxon>core chlorophytes</taxon>
        <taxon>Chlorophyceae</taxon>
        <taxon>CS clade</taxon>
        <taxon>Chlamydomonadales</taxon>
        <taxon>Volvocaceae</taxon>
        <taxon>Volvox</taxon>
    </lineage>
</organism>
<comment type="similarity">
    <text evidence="2 7">Belongs to the adenylate kinase family.</text>
</comment>
<dbReference type="CDD" id="cd01428">
    <property type="entry name" value="ADK"/>
    <property type="match status" value="1"/>
</dbReference>
<dbReference type="InterPro" id="IPR000850">
    <property type="entry name" value="Adenylat/UMP-CMP_kin"/>
</dbReference>
<reference evidence="8" key="1">
    <citation type="journal article" date="2021" name="Proc. Natl. Acad. Sci. U.S.A.">
        <title>Three genomes in the algal genus Volvox reveal the fate of a haploid sex-determining region after a transition to homothallism.</title>
        <authorList>
            <person name="Yamamoto K."/>
            <person name="Hamaji T."/>
            <person name="Kawai-Toyooka H."/>
            <person name="Matsuzaki R."/>
            <person name="Takahashi F."/>
            <person name="Nishimura Y."/>
            <person name="Kawachi M."/>
            <person name="Noguchi H."/>
            <person name="Minakuchi Y."/>
            <person name="Umen J.G."/>
            <person name="Toyoda A."/>
            <person name="Nozaki H."/>
        </authorList>
    </citation>
    <scope>NUCLEOTIDE SEQUENCE</scope>
    <source>
        <strain evidence="8">NIES-3785</strain>
    </source>
</reference>
<dbReference type="Gene3D" id="3.40.50.300">
    <property type="entry name" value="P-loop containing nucleotide triphosphate hydrolases"/>
    <property type="match status" value="1"/>
</dbReference>
<dbReference type="EC" id="2.7.4.3" evidence="3"/>
<evidence type="ECO:0000256" key="6">
    <source>
        <dbReference type="ARBA" id="ARBA00022777"/>
    </source>
</evidence>
<dbReference type="EMBL" id="BNCQ01000036">
    <property type="protein sequence ID" value="GIM10947.1"/>
    <property type="molecule type" value="Genomic_DNA"/>
</dbReference>
<evidence type="ECO:0000256" key="5">
    <source>
        <dbReference type="ARBA" id="ARBA00022741"/>
    </source>
</evidence>
<dbReference type="SUPFAM" id="SSF52540">
    <property type="entry name" value="P-loop containing nucleoside triphosphate hydrolases"/>
    <property type="match status" value="1"/>
</dbReference>
<evidence type="ECO:0000256" key="3">
    <source>
        <dbReference type="ARBA" id="ARBA00012955"/>
    </source>
</evidence>
<dbReference type="PANTHER" id="PTHR23359">
    <property type="entry name" value="NUCLEOTIDE KINASE"/>
    <property type="match status" value="1"/>
</dbReference>
<proteinExistence type="inferred from homology"/>
<dbReference type="PRINTS" id="PR00094">
    <property type="entry name" value="ADENYLTKNASE"/>
</dbReference>
<keyword evidence="6 7" id="KW-0418">Kinase</keyword>
<protein>
    <recommendedName>
        <fullName evidence="3">adenylate kinase</fullName>
        <ecNumber evidence="3">2.7.4.3</ecNumber>
    </recommendedName>
</protein>
<dbReference type="AlphaFoldDB" id="A0A8J4LVC9"/>
<dbReference type="InterPro" id="IPR027417">
    <property type="entry name" value="P-loop_NTPase"/>
</dbReference>
<evidence type="ECO:0000256" key="7">
    <source>
        <dbReference type="RuleBase" id="RU003330"/>
    </source>
</evidence>